<evidence type="ECO:0000256" key="5">
    <source>
        <dbReference type="ARBA" id="ARBA00023027"/>
    </source>
</evidence>
<accession>A0AAU8EWR3</accession>
<feature type="domain" description="Enoyl reductase (ER)" evidence="7">
    <location>
        <begin position="20"/>
        <end position="365"/>
    </location>
</feature>
<dbReference type="Gene3D" id="3.40.50.720">
    <property type="entry name" value="NAD(P)-binding Rossmann-like Domain"/>
    <property type="match status" value="1"/>
</dbReference>
<evidence type="ECO:0000256" key="2">
    <source>
        <dbReference type="ARBA" id="ARBA00022723"/>
    </source>
</evidence>
<gene>
    <name evidence="9" type="ORF">ABRP34_22680</name>
    <name evidence="8" type="ORF">ABRP34_23795</name>
</gene>
<comment type="similarity">
    <text evidence="1 6">Belongs to the zinc-containing alcohol dehydrogenase family.</text>
</comment>
<dbReference type="PANTHER" id="PTHR43880:SF12">
    <property type="entry name" value="ALCOHOL DEHYDROGENASE CLASS-3"/>
    <property type="match status" value="1"/>
</dbReference>
<evidence type="ECO:0000256" key="3">
    <source>
        <dbReference type="ARBA" id="ARBA00022833"/>
    </source>
</evidence>
<dbReference type="EMBL" id="CP159280">
    <property type="protein sequence ID" value="XCH13913.1"/>
    <property type="molecule type" value="Genomic_DNA"/>
</dbReference>
<dbReference type="GO" id="GO:0046294">
    <property type="term" value="P:formaldehyde catabolic process"/>
    <property type="evidence" value="ECO:0007669"/>
    <property type="project" value="TreeGrafter"/>
</dbReference>
<dbReference type="SMART" id="SM00829">
    <property type="entry name" value="PKS_ER"/>
    <property type="match status" value="1"/>
</dbReference>
<dbReference type="InterPro" id="IPR002328">
    <property type="entry name" value="ADH_Zn_CS"/>
</dbReference>
<dbReference type="Pfam" id="PF00107">
    <property type="entry name" value="ADH_zinc_N"/>
    <property type="match status" value="1"/>
</dbReference>
<evidence type="ECO:0000256" key="1">
    <source>
        <dbReference type="ARBA" id="ARBA00008072"/>
    </source>
</evidence>
<dbReference type="PANTHER" id="PTHR43880">
    <property type="entry name" value="ALCOHOL DEHYDROGENASE"/>
    <property type="match status" value="1"/>
</dbReference>
<dbReference type="Pfam" id="PF08240">
    <property type="entry name" value="ADH_N"/>
    <property type="match status" value="1"/>
</dbReference>
<dbReference type="EMBL" id="CP159280">
    <property type="protein sequence ID" value="XCH13860.1"/>
    <property type="molecule type" value="Genomic_DNA"/>
</dbReference>
<protein>
    <submittedName>
        <fullName evidence="8">Zinc-binding dehydrogenase</fullName>
    </submittedName>
</protein>
<dbReference type="InterPro" id="IPR011032">
    <property type="entry name" value="GroES-like_sf"/>
</dbReference>
<dbReference type="InterPro" id="IPR020843">
    <property type="entry name" value="ER"/>
</dbReference>
<keyword evidence="2 6" id="KW-0479">Metal-binding</keyword>
<evidence type="ECO:0000256" key="6">
    <source>
        <dbReference type="RuleBase" id="RU361277"/>
    </source>
</evidence>
<geneLocation type="plasmid" evidence="8">
    <name>unnamed</name>
</geneLocation>
<keyword evidence="4" id="KW-0560">Oxidoreductase</keyword>
<dbReference type="SUPFAM" id="SSF51735">
    <property type="entry name" value="NAD(P)-binding Rossmann-fold domains"/>
    <property type="match status" value="1"/>
</dbReference>
<dbReference type="RefSeq" id="WP_353713564.1">
    <property type="nucleotide sequence ID" value="NZ_CP159280.1"/>
</dbReference>
<dbReference type="Gene3D" id="3.90.180.10">
    <property type="entry name" value="Medium-chain alcohol dehydrogenases, catalytic domain"/>
    <property type="match status" value="1"/>
</dbReference>
<dbReference type="InterPro" id="IPR013149">
    <property type="entry name" value="ADH-like_C"/>
</dbReference>
<keyword evidence="5" id="KW-0520">NAD</keyword>
<dbReference type="AlphaFoldDB" id="A0AAU8EWR3"/>
<reference evidence="8" key="1">
    <citation type="submission" date="2024-06" db="EMBL/GenBank/DDBJ databases">
        <title>Biodegradation of dimethachlon by Arthrobacter sp. K5: mechanistic insights and ecological implications.</title>
        <authorList>
            <person name="Hu S."/>
            <person name="Lu P."/>
        </authorList>
    </citation>
    <scope>NUCLEOTIDE SEQUENCE</scope>
    <source>
        <strain evidence="8">K5</strain>
        <plasmid evidence="8">unnamed</plasmid>
    </source>
</reference>
<proteinExistence type="inferred from homology"/>
<dbReference type="PROSITE" id="PS00059">
    <property type="entry name" value="ADH_ZINC"/>
    <property type="match status" value="1"/>
</dbReference>
<dbReference type="GO" id="GO:0051903">
    <property type="term" value="F:S-(hydroxymethyl)glutathione dehydrogenase [NAD(P)+] activity"/>
    <property type="evidence" value="ECO:0007669"/>
    <property type="project" value="TreeGrafter"/>
</dbReference>
<keyword evidence="3 6" id="KW-0862">Zinc</keyword>
<keyword evidence="8" id="KW-0614">Plasmid</keyword>
<evidence type="ECO:0000256" key="4">
    <source>
        <dbReference type="ARBA" id="ARBA00023002"/>
    </source>
</evidence>
<evidence type="ECO:0000313" key="9">
    <source>
        <dbReference type="EMBL" id="XCH13913.1"/>
    </source>
</evidence>
<name>A0AAU8EWR3_9MICC</name>
<dbReference type="SUPFAM" id="SSF50129">
    <property type="entry name" value="GroES-like"/>
    <property type="match status" value="2"/>
</dbReference>
<dbReference type="GO" id="GO:0005829">
    <property type="term" value="C:cytosol"/>
    <property type="evidence" value="ECO:0007669"/>
    <property type="project" value="TreeGrafter"/>
</dbReference>
<evidence type="ECO:0000313" key="8">
    <source>
        <dbReference type="EMBL" id="XCH13860.1"/>
    </source>
</evidence>
<dbReference type="GO" id="GO:0008270">
    <property type="term" value="F:zinc ion binding"/>
    <property type="evidence" value="ECO:0007669"/>
    <property type="project" value="InterPro"/>
</dbReference>
<sequence>MKFRGAVLETIGAPTPWENTTPINVAELTLDAPGRGELLIRMEAAGVCHSDLSRVSGVRECAVPMVLGHEGSGIIEELGEDCGELRVGQRVTMTFMPRCGECAACTSSGWALCLEGTKANAEGTLLHGERRLRIDGQPLDHHGGVSAFAEYAVVDKHSVVPLPEGVPADVGALLGCAVLTGGGAVINAAKVRPGESVAIIGMGGVGLAAALVAKAVGAGEVTAIDMLSAKLETSLEIGATAAYTPDEAAAAGLKFDAVIECVGNPAALSGAINLTKPGGRTVTVGLPRPDARLEISPLSLVVEARQLIGSYMGSGIPSEDIARYAQMYLDGILPVERLITGTIALEDINHAMDQLREGKVIRQIINLKERAS</sequence>
<comment type="cofactor">
    <cofactor evidence="6">
        <name>Zn(2+)</name>
        <dbReference type="ChEBI" id="CHEBI:29105"/>
    </cofactor>
</comment>
<dbReference type="InterPro" id="IPR013154">
    <property type="entry name" value="ADH-like_N"/>
</dbReference>
<dbReference type="InterPro" id="IPR036291">
    <property type="entry name" value="NAD(P)-bd_dom_sf"/>
</dbReference>
<evidence type="ECO:0000259" key="7">
    <source>
        <dbReference type="SMART" id="SM00829"/>
    </source>
</evidence>
<organism evidence="8">
    <name type="scientific">Arthrobacter sp. K5</name>
    <dbReference type="NCBI Taxonomy" id="2839623"/>
    <lineage>
        <taxon>Bacteria</taxon>
        <taxon>Bacillati</taxon>
        <taxon>Actinomycetota</taxon>
        <taxon>Actinomycetes</taxon>
        <taxon>Micrococcales</taxon>
        <taxon>Micrococcaceae</taxon>
        <taxon>Arthrobacter</taxon>
    </lineage>
</organism>